<proteinExistence type="inferred from homology"/>
<dbReference type="Pfam" id="PF00156">
    <property type="entry name" value="Pribosyltran"/>
    <property type="match status" value="1"/>
</dbReference>
<dbReference type="InterPro" id="IPR051910">
    <property type="entry name" value="ComF/GntX_DNA_util-trans"/>
</dbReference>
<protein>
    <submittedName>
        <fullName evidence="7">ComF family protein</fullName>
    </submittedName>
</protein>
<evidence type="ECO:0000313" key="8">
    <source>
        <dbReference type="EMBL" id="RHF00092.1"/>
    </source>
</evidence>
<evidence type="ECO:0000313" key="15">
    <source>
        <dbReference type="Proteomes" id="UP000286271"/>
    </source>
</evidence>
<dbReference type="EMBL" id="QSFX01000032">
    <property type="protein sequence ID" value="RHA84793.1"/>
    <property type="molecule type" value="Genomic_DNA"/>
</dbReference>
<dbReference type="EMBL" id="QRUN01000013">
    <property type="protein sequence ID" value="RGR67672.1"/>
    <property type="molecule type" value="Genomic_DNA"/>
</dbReference>
<dbReference type="InterPro" id="IPR044005">
    <property type="entry name" value="DZR_2"/>
</dbReference>
<dbReference type="Proteomes" id="UP000285820">
    <property type="component" value="Unassembled WGS sequence"/>
</dbReference>
<feature type="domain" description="Phosphoribosyltransferase" evidence="2">
    <location>
        <begin position="189"/>
        <end position="240"/>
    </location>
</feature>
<dbReference type="Proteomes" id="UP000283738">
    <property type="component" value="Unassembled WGS sequence"/>
</dbReference>
<dbReference type="EMBL" id="QRTF01000047">
    <property type="protein sequence ID" value="RGQ45314.1"/>
    <property type="molecule type" value="Genomic_DNA"/>
</dbReference>
<evidence type="ECO:0000313" key="5">
    <source>
        <dbReference type="EMBL" id="RGR67672.1"/>
    </source>
</evidence>
<gene>
    <name evidence="9" type="ORF">DW654_07155</name>
    <name evidence="8" type="ORF">DW707_02490</name>
    <name evidence="7" type="ORF">DW813_05995</name>
    <name evidence="6" type="ORF">DW914_14710</name>
    <name evidence="5" type="ORF">DWY29_09900</name>
    <name evidence="4" type="ORF">DWY96_15435</name>
</gene>
<dbReference type="InterPro" id="IPR000836">
    <property type="entry name" value="PRTase_dom"/>
</dbReference>
<evidence type="ECO:0000313" key="14">
    <source>
        <dbReference type="Proteomes" id="UP000285820"/>
    </source>
</evidence>
<evidence type="ECO:0000313" key="12">
    <source>
        <dbReference type="Proteomes" id="UP000283701"/>
    </source>
</evidence>
<sequence>METGEIFRKDFMKIKEGLSNIVFPPRCPVCDEVIYVGKDTCEDCRKKVICIGEPSCKKCGKPLEDQRREYCTDCMRKKHYFSQGKAVFVYQGEIRQSMYRFKYSNKREYADFYAKEAVRIYGDWIRRKQIEAIVPVPMYRLKEKGRGYNQAAVFARTLGEKMNLPVEKRMVKRIRNTTPQKELNDVERKINLKKAFQLVPNIVKYRKILIVDDIYTTGSTIDAVAEVLLQAGVDEIYFLCISIGEGF</sequence>
<evidence type="ECO:0000259" key="2">
    <source>
        <dbReference type="Pfam" id="PF00156"/>
    </source>
</evidence>
<dbReference type="EMBL" id="QSKW01000002">
    <property type="protein sequence ID" value="RHF00092.1"/>
    <property type="molecule type" value="Genomic_DNA"/>
</dbReference>
<comment type="similarity">
    <text evidence="1">Belongs to the ComF/GntX family.</text>
</comment>
<dbReference type="SUPFAM" id="SSF53271">
    <property type="entry name" value="PRTase-like"/>
    <property type="match status" value="1"/>
</dbReference>
<evidence type="ECO:0000313" key="10">
    <source>
        <dbReference type="Proteomes" id="UP000266391"/>
    </source>
</evidence>
<dbReference type="Proteomes" id="UP000286271">
    <property type="component" value="Unassembled WGS sequence"/>
</dbReference>
<dbReference type="Gene3D" id="3.40.50.2020">
    <property type="match status" value="1"/>
</dbReference>
<dbReference type="OrthoDB" id="9779910at2"/>
<evidence type="ECO:0000313" key="11">
    <source>
        <dbReference type="Proteomes" id="UP000283492"/>
    </source>
</evidence>
<dbReference type="Proteomes" id="UP000266391">
    <property type="component" value="Unassembled WGS sequence"/>
</dbReference>
<evidence type="ECO:0000313" key="4">
    <source>
        <dbReference type="EMBL" id="RGQ45314.1"/>
    </source>
</evidence>
<dbReference type="Proteomes" id="UP000283492">
    <property type="component" value="Unassembled WGS sequence"/>
</dbReference>
<evidence type="ECO:0000313" key="6">
    <source>
        <dbReference type="EMBL" id="RHA84793.1"/>
    </source>
</evidence>
<comment type="caution">
    <text evidence="7">The sequence shown here is derived from an EMBL/GenBank/DDBJ whole genome shotgun (WGS) entry which is preliminary data.</text>
</comment>
<dbReference type="PANTHER" id="PTHR47505">
    <property type="entry name" value="DNA UTILIZATION PROTEIN YHGH"/>
    <property type="match status" value="1"/>
</dbReference>
<dbReference type="EMBL" id="QRHP01000005">
    <property type="protein sequence ID" value="RHF85173.1"/>
    <property type="molecule type" value="Genomic_DNA"/>
</dbReference>
<feature type="domain" description="Double zinc ribbon" evidence="3">
    <location>
        <begin position="19"/>
        <end position="75"/>
    </location>
</feature>
<dbReference type="PANTHER" id="PTHR47505:SF1">
    <property type="entry name" value="DNA UTILIZATION PROTEIN YHGH"/>
    <property type="match status" value="1"/>
</dbReference>
<dbReference type="InterPro" id="IPR029057">
    <property type="entry name" value="PRTase-like"/>
</dbReference>
<evidence type="ECO:0000259" key="3">
    <source>
        <dbReference type="Pfam" id="PF18912"/>
    </source>
</evidence>
<reference evidence="10 11" key="1">
    <citation type="submission" date="2018-08" db="EMBL/GenBank/DDBJ databases">
        <title>A genome reference for cultivated species of the human gut microbiota.</title>
        <authorList>
            <person name="Zou Y."/>
            <person name="Xue W."/>
            <person name="Luo G."/>
        </authorList>
    </citation>
    <scope>NUCLEOTIDE SEQUENCE [LARGE SCALE GENOMIC DNA]</scope>
    <source>
        <strain evidence="5 14">AF24-4</strain>
        <strain evidence="4 13">AF28-15</strain>
        <strain evidence="9 12">AM23-23AC</strain>
        <strain evidence="8 15">AM27-11</strain>
        <strain evidence="7 10">AM32-8LB</strain>
        <strain evidence="6 11">AM42-1AC</strain>
    </source>
</reference>
<accession>A0A396AFA0</accession>
<dbReference type="AlphaFoldDB" id="A0A396AFA0"/>
<evidence type="ECO:0000256" key="1">
    <source>
        <dbReference type="ARBA" id="ARBA00008007"/>
    </source>
</evidence>
<evidence type="ECO:0000313" key="7">
    <source>
        <dbReference type="EMBL" id="RHD04233.1"/>
    </source>
</evidence>
<organism evidence="7 10">
    <name type="scientific">Roseburia inulinivorans</name>
    <dbReference type="NCBI Taxonomy" id="360807"/>
    <lineage>
        <taxon>Bacteria</taxon>
        <taxon>Bacillati</taxon>
        <taxon>Bacillota</taxon>
        <taxon>Clostridia</taxon>
        <taxon>Lachnospirales</taxon>
        <taxon>Lachnospiraceae</taxon>
        <taxon>Roseburia</taxon>
    </lineage>
</organism>
<evidence type="ECO:0000313" key="9">
    <source>
        <dbReference type="EMBL" id="RHF85173.1"/>
    </source>
</evidence>
<dbReference type="EMBL" id="QSIQ01000007">
    <property type="protein sequence ID" value="RHD04233.1"/>
    <property type="molecule type" value="Genomic_DNA"/>
</dbReference>
<dbReference type="Proteomes" id="UP000283701">
    <property type="component" value="Unassembled WGS sequence"/>
</dbReference>
<name>A0A396AFA0_9FIRM</name>
<evidence type="ECO:0000313" key="13">
    <source>
        <dbReference type="Proteomes" id="UP000283738"/>
    </source>
</evidence>
<dbReference type="CDD" id="cd06223">
    <property type="entry name" value="PRTases_typeI"/>
    <property type="match status" value="1"/>
</dbReference>
<dbReference type="Pfam" id="PF18912">
    <property type="entry name" value="DZR_2"/>
    <property type="match status" value="1"/>
</dbReference>